<dbReference type="GO" id="GO:0000976">
    <property type="term" value="F:transcription cis-regulatory region binding"/>
    <property type="evidence" value="ECO:0007669"/>
    <property type="project" value="TreeGrafter"/>
</dbReference>
<dbReference type="AlphaFoldDB" id="A0A1X1RPA3"/>
<dbReference type="Proteomes" id="UP000193484">
    <property type="component" value="Unassembled WGS sequence"/>
</dbReference>
<name>A0A1X1RPA3_MYCFA</name>
<organism evidence="2 3">
    <name type="scientific">Mycolicibacterium fallax</name>
    <name type="common">Mycobacterium fallax</name>
    <dbReference type="NCBI Taxonomy" id="1793"/>
    <lineage>
        <taxon>Bacteria</taxon>
        <taxon>Bacillati</taxon>
        <taxon>Actinomycetota</taxon>
        <taxon>Actinomycetes</taxon>
        <taxon>Mycobacteriales</taxon>
        <taxon>Mycobacteriaceae</taxon>
        <taxon>Mycolicibacterium</taxon>
    </lineage>
</organism>
<dbReference type="Gene3D" id="1.10.357.10">
    <property type="entry name" value="Tetracycline Repressor, domain 2"/>
    <property type="match status" value="1"/>
</dbReference>
<dbReference type="InterPro" id="IPR009057">
    <property type="entry name" value="Homeodomain-like_sf"/>
</dbReference>
<comment type="caution">
    <text evidence="2">The sequence shown here is derived from an EMBL/GenBank/DDBJ whole genome shotgun (WGS) entry which is preliminary data.</text>
</comment>
<dbReference type="STRING" id="1793.AWC04_00075"/>
<keyword evidence="1" id="KW-0238">DNA-binding</keyword>
<accession>A0A1X1RPA3</accession>
<evidence type="ECO:0000256" key="1">
    <source>
        <dbReference type="ARBA" id="ARBA00023125"/>
    </source>
</evidence>
<proteinExistence type="predicted"/>
<dbReference type="EMBL" id="LQOJ01000001">
    <property type="protein sequence ID" value="ORV10793.1"/>
    <property type="molecule type" value="Genomic_DNA"/>
</dbReference>
<evidence type="ECO:0000313" key="2">
    <source>
        <dbReference type="EMBL" id="ORV10793.1"/>
    </source>
</evidence>
<dbReference type="PANTHER" id="PTHR30055">
    <property type="entry name" value="HTH-TYPE TRANSCRIPTIONAL REGULATOR RUTR"/>
    <property type="match status" value="1"/>
</dbReference>
<gene>
    <name evidence="2" type="ORF">AWC04_00075</name>
</gene>
<dbReference type="SUPFAM" id="SSF46689">
    <property type="entry name" value="Homeodomain-like"/>
    <property type="match status" value="1"/>
</dbReference>
<dbReference type="PANTHER" id="PTHR30055:SF242">
    <property type="entry name" value="HTH-TYPE TRANSCRIPTIONAL REPRESSOR KSTR"/>
    <property type="match status" value="1"/>
</dbReference>
<reference evidence="2 3" key="1">
    <citation type="submission" date="2016-01" db="EMBL/GenBank/DDBJ databases">
        <title>The new phylogeny of the genus Mycobacterium.</title>
        <authorList>
            <person name="Tarcisio F."/>
            <person name="Conor M."/>
            <person name="Antonella G."/>
            <person name="Elisabetta G."/>
            <person name="Giulia F.S."/>
            <person name="Sara T."/>
            <person name="Anna F."/>
            <person name="Clotilde B."/>
            <person name="Roberto B."/>
            <person name="Veronica D.S."/>
            <person name="Fabio R."/>
            <person name="Monica P."/>
            <person name="Olivier J."/>
            <person name="Enrico T."/>
            <person name="Nicola S."/>
        </authorList>
    </citation>
    <scope>NUCLEOTIDE SEQUENCE [LARGE SCALE GENOMIC DNA]</scope>
    <source>
        <strain evidence="2 3">DSM 44179</strain>
    </source>
</reference>
<dbReference type="InterPro" id="IPR050109">
    <property type="entry name" value="HTH-type_TetR-like_transc_reg"/>
</dbReference>
<sequence length="105" mass="11455">MRREAILNAATAIATDGGYVAVRMRVVADRAGIAVGSLYRYFPSKSHLLVSVLTREFARLDDEGDWATTADTPWQRLEVLNGEELSIPVDRGVSGDLRPGVLIVV</sequence>
<keyword evidence="3" id="KW-1185">Reference proteome</keyword>
<dbReference type="Pfam" id="PF00440">
    <property type="entry name" value="TetR_N"/>
    <property type="match status" value="1"/>
</dbReference>
<dbReference type="GO" id="GO:0003700">
    <property type="term" value="F:DNA-binding transcription factor activity"/>
    <property type="evidence" value="ECO:0007669"/>
    <property type="project" value="TreeGrafter"/>
</dbReference>
<evidence type="ECO:0000313" key="3">
    <source>
        <dbReference type="Proteomes" id="UP000193484"/>
    </source>
</evidence>
<dbReference type="PROSITE" id="PS50977">
    <property type="entry name" value="HTH_TETR_2"/>
    <property type="match status" value="1"/>
</dbReference>
<dbReference type="PRINTS" id="PR00455">
    <property type="entry name" value="HTHTETR"/>
</dbReference>
<dbReference type="InterPro" id="IPR001647">
    <property type="entry name" value="HTH_TetR"/>
</dbReference>
<protein>
    <submittedName>
        <fullName evidence="2">Uncharacterized protein</fullName>
    </submittedName>
</protein>